<feature type="compositionally biased region" description="Basic and acidic residues" evidence="2">
    <location>
        <begin position="26"/>
        <end position="38"/>
    </location>
</feature>
<sequence>MVKFGGRGGARRGGFRGGRGAIGGGFKRDRPQGDDFGGRRVVRGGGRGFGGNRGGRRSFDDGQQGGQRFERRGGRGRLGGRGGRGGRRGGNRGGAGEGRRGGDPADRKDKLDQQLNAYWEKGGFKDLGNIIFFHQSQIAQKDLDRQLEEYQKQSEAQ</sequence>
<feature type="compositionally biased region" description="Gly residues" evidence="2">
    <location>
        <begin position="43"/>
        <end position="53"/>
    </location>
</feature>
<proteinExistence type="predicted"/>
<organism evidence="4 5">
    <name type="scientific">Stylonychia lemnae</name>
    <name type="common">Ciliate</name>
    <dbReference type="NCBI Taxonomy" id="5949"/>
    <lineage>
        <taxon>Eukaryota</taxon>
        <taxon>Sar</taxon>
        <taxon>Alveolata</taxon>
        <taxon>Ciliophora</taxon>
        <taxon>Intramacronucleata</taxon>
        <taxon>Spirotrichea</taxon>
        <taxon>Stichotrichia</taxon>
        <taxon>Sporadotrichida</taxon>
        <taxon>Oxytrichidae</taxon>
        <taxon>Stylonychinae</taxon>
        <taxon>Stylonychia</taxon>
    </lineage>
</organism>
<evidence type="ECO:0000259" key="3">
    <source>
        <dbReference type="SMART" id="SM01218"/>
    </source>
</evidence>
<dbReference type="Proteomes" id="UP000039865">
    <property type="component" value="Unassembled WGS sequence"/>
</dbReference>
<feature type="region of interest" description="Disordered" evidence="2">
    <location>
        <begin position="1"/>
        <end position="113"/>
    </location>
</feature>
<dbReference type="AlphaFoldDB" id="A0A078AUP3"/>
<keyword evidence="1" id="KW-0694">RNA-binding</keyword>
<dbReference type="GO" id="GO:0003723">
    <property type="term" value="F:RNA binding"/>
    <property type="evidence" value="ECO:0007669"/>
    <property type="project" value="UniProtKB-KW"/>
</dbReference>
<evidence type="ECO:0000256" key="1">
    <source>
        <dbReference type="ARBA" id="ARBA00022884"/>
    </source>
</evidence>
<dbReference type="InterPro" id="IPR025715">
    <property type="entry name" value="FoP_C"/>
</dbReference>
<dbReference type="InParanoid" id="A0A078AUP3"/>
<evidence type="ECO:0000256" key="2">
    <source>
        <dbReference type="SAM" id="MobiDB-lite"/>
    </source>
</evidence>
<accession>A0A078AUP3</accession>
<feature type="domain" description="Chromatin target of PRMT1 protein C-terminal" evidence="3">
    <location>
        <begin position="45"/>
        <end position="157"/>
    </location>
</feature>
<gene>
    <name evidence="4" type="primary">Contig16419.g17483</name>
    <name evidence="4" type="ORF">STYLEM_13668</name>
</gene>
<feature type="compositionally biased region" description="Gly residues" evidence="2">
    <location>
        <begin position="15"/>
        <end position="25"/>
    </location>
</feature>
<evidence type="ECO:0000313" key="4">
    <source>
        <dbReference type="EMBL" id="CDW84603.1"/>
    </source>
</evidence>
<name>A0A078AUP3_STYLE</name>
<feature type="compositionally biased region" description="Basic and acidic residues" evidence="2">
    <location>
        <begin position="97"/>
        <end position="112"/>
    </location>
</feature>
<evidence type="ECO:0000313" key="5">
    <source>
        <dbReference type="Proteomes" id="UP000039865"/>
    </source>
</evidence>
<protein>
    <recommendedName>
        <fullName evidence="3">Chromatin target of PRMT1 protein C-terminal domain-containing protein</fullName>
    </recommendedName>
</protein>
<dbReference type="SMART" id="SM01218">
    <property type="entry name" value="FoP_duplication"/>
    <property type="match status" value="1"/>
</dbReference>
<keyword evidence="5" id="KW-1185">Reference proteome</keyword>
<dbReference type="EMBL" id="CCKQ01012972">
    <property type="protein sequence ID" value="CDW84603.1"/>
    <property type="molecule type" value="Genomic_DNA"/>
</dbReference>
<reference evidence="4 5" key="1">
    <citation type="submission" date="2014-06" db="EMBL/GenBank/DDBJ databases">
        <authorList>
            <person name="Swart Estienne"/>
        </authorList>
    </citation>
    <scope>NUCLEOTIDE SEQUENCE [LARGE SCALE GENOMIC DNA]</scope>
    <source>
        <strain evidence="4 5">130c</strain>
    </source>
</reference>